<organism evidence="2 3">
    <name type="scientific">Liberibacter crescens (strain BT-1)</name>
    <dbReference type="NCBI Taxonomy" id="1215343"/>
    <lineage>
        <taxon>Bacteria</taxon>
        <taxon>Pseudomonadati</taxon>
        <taxon>Pseudomonadota</taxon>
        <taxon>Alphaproteobacteria</taxon>
        <taxon>Hyphomicrobiales</taxon>
        <taxon>Rhizobiaceae</taxon>
        <taxon>Liberibacter</taxon>
    </lineage>
</organism>
<reference evidence="2 3" key="1">
    <citation type="journal article" date="2012" name="Stand. Genomic Sci.">
        <title>Complete genome sequence of Liberibacter crescens BT-1.</title>
        <authorList>
            <person name="Leonard M.T."/>
            <person name="Fagen J.R."/>
            <person name="Davis-Richardson A.G."/>
            <person name="Davis M.J."/>
            <person name="Triplett E.W."/>
        </authorList>
    </citation>
    <scope>NUCLEOTIDE SEQUENCE [LARGE SCALE GENOMIC DNA]</scope>
    <source>
        <strain evidence="2 3">BT-1</strain>
    </source>
</reference>
<sequence length="200" mass="22884">MNWHQNKQINKNFYENLLFLREAFRRPQKIGAVIPTSSITARRMVSLVNINSDLPVLELGAGTGVVTRALLKRGLAPHKIVSIEYVKEFYNYLKVTFPGISFVHGDVFDLEKTLSKFPGIKFDSVISGLPLLNFPLESRINLIKNLLNLIPPGRPIVQICYGINPPVKEDPEEYILEHYDFIIRNIPPARIWIFKKILTS</sequence>
<dbReference type="HOGENOM" id="CLU_085338_0_0_5"/>
<dbReference type="STRING" id="1215343.B488_01150"/>
<dbReference type="KEGG" id="lcc:B488_01150"/>
<evidence type="ECO:0000313" key="2">
    <source>
        <dbReference type="EMBL" id="AGA64108.1"/>
    </source>
</evidence>
<protein>
    <submittedName>
        <fullName evidence="2">Phosphatidylethanolamine N-methyltransferase</fullName>
        <ecNumber evidence="2">2.1.1.17</ecNumber>
    </submittedName>
</protein>
<dbReference type="RefSeq" id="WP_015272535.1">
    <property type="nucleotide sequence ID" value="NC_019907.1"/>
</dbReference>
<dbReference type="GO" id="GO:0032259">
    <property type="term" value="P:methylation"/>
    <property type="evidence" value="ECO:0007669"/>
    <property type="project" value="UniProtKB-KW"/>
</dbReference>
<dbReference type="eggNOG" id="COG3963">
    <property type="taxonomic scope" value="Bacteria"/>
</dbReference>
<name>L0ETY6_LIBCB</name>
<dbReference type="InterPro" id="IPR041698">
    <property type="entry name" value="Methyltransf_25"/>
</dbReference>
<dbReference type="EC" id="2.1.1.17" evidence="2"/>
<gene>
    <name evidence="2" type="ordered locus">B488_01150</name>
</gene>
<evidence type="ECO:0000259" key="1">
    <source>
        <dbReference type="Pfam" id="PF13649"/>
    </source>
</evidence>
<proteinExistence type="predicted"/>
<evidence type="ECO:0000313" key="3">
    <source>
        <dbReference type="Proteomes" id="UP000010799"/>
    </source>
</evidence>
<dbReference type="SUPFAM" id="SSF53335">
    <property type="entry name" value="S-adenosyl-L-methionine-dependent methyltransferases"/>
    <property type="match status" value="1"/>
</dbReference>
<dbReference type="PATRIC" id="fig|1215343.11.peg.122"/>
<feature type="domain" description="Methyltransferase" evidence="1">
    <location>
        <begin position="56"/>
        <end position="153"/>
    </location>
</feature>
<dbReference type="Pfam" id="PF13649">
    <property type="entry name" value="Methyltransf_25"/>
    <property type="match status" value="1"/>
</dbReference>
<dbReference type="InterPro" id="IPR029063">
    <property type="entry name" value="SAM-dependent_MTases_sf"/>
</dbReference>
<dbReference type="Gene3D" id="3.40.50.150">
    <property type="entry name" value="Vaccinia Virus protein VP39"/>
    <property type="match status" value="1"/>
</dbReference>
<dbReference type="GO" id="GO:0004608">
    <property type="term" value="F:phosphatidylethanolamine N-methyltransferase activity"/>
    <property type="evidence" value="ECO:0007669"/>
    <property type="project" value="UniProtKB-EC"/>
</dbReference>
<keyword evidence="3" id="KW-1185">Reference proteome</keyword>
<keyword evidence="2" id="KW-0808">Transferase</keyword>
<accession>L0ETY6</accession>
<dbReference type="CDD" id="cd02440">
    <property type="entry name" value="AdoMet_MTases"/>
    <property type="match status" value="1"/>
</dbReference>
<dbReference type="Proteomes" id="UP000010799">
    <property type="component" value="Chromosome"/>
</dbReference>
<keyword evidence="2" id="KW-0489">Methyltransferase</keyword>
<dbReference type="NCBIfam" id="NF045881">
    <property type="entry name" value="PLipidMtase_Agro"/>
    <property type="match status" value="1"/>
</dbReference>
<dbReference type="EMBL" id="CP003789">
    <property type="protein sequence ID" value="AGA64108.1"/>
    <property type="molecule type" value="Genomic_DNA"/>
</dbReference>
<dbReference type="AlphaFoldDB" id="L0ETY6"/>